<proteinExistence type="predicted"/>
<dbReference type="EMBL" id="BIXY01000134">
    <property type="protein sequence ID" value="GCF11688.1"/>
    <property type="molecule type" value="Genomic_DNA"/>
</dbReference>
<dbReference type="PANTHER" id="PTHR38011:SF11">
    <property type="entry name" value="2,5-DIAMINO-6-RIBOSYLAMINO-4(3H)-PYRIMIDINONE 5'-PHOSPHATE REDUCTASE"/>
    <property type="match status" value="1"/>
</dbReference>
<dbReference type="AlphaFoldDB" id="A0A5A5TKD0"/>
<keyword evidence="3" id="KW-1185">Reference proteome</keyword>
<gene>
    <name evidence="2" type="ORF">KDI_52520</name>
</gene>
<dbReference type="Gene3D" id="3.40.430.10">
    <property type="entry name" value="Dihydrofolate Reductase, subunit A"/>
    <property type="match status" value="1"/>
</dbReference>
<comment type="caution">
    <text evidence="2">The sequence shown here is derived from an EMBL/GenBank/DDBJ whole genome shotgun (WGS) entry which is preliminary data.</text>
</comment>
<organism evidence="2 3">
    <name type="scientific">Dictyobacter arantiisoli</name>
    <dbReference type="NCBI Taxonomy" id="2014874"/>
    <lineage>
        <taxon>Bacteria</taxon>
        <taxon>Bacillati</taxon>
        <taxon>Chloroflexota</taxon>
        <taxon>Ktedonobacteria</taxon>
        <taxon>Ktedonobacterales</taxon>
        <taxon>Dictyobacteraceae</taxon>
        <taxon>Dictyobacter</taxon>
    </lineage>
</organism>
<dbReference type="Pfam" id="PF01872">
    <property type="entry name" value="RibD_C"/>
    <property type="match status" value="1"/>
</dbReference>
<dbReference type="RefSeq" id="WP_149404501.1">
    <property type="nucleotide sequence ID" value="NZ_BIXY01000134.1"/>
</dbReference>
<dbReference type="SUPFAM" id="SSF53597">
    <property type="entry name" value="Dihydrofolate reductase-like"/>
    <property type="match status" value="1"/>
</dbReference>
<protein>
    <submittedName>
        <fullName evidence="2">Pyrimidine reductase</fullName>
    </submittedName>
</protein>
<dbReference type="OrthoDB" id="195113at2"/>
<accession>A0A5A5TKD0</accession>
<dbReference type="GO" id="GO:0008703">
    <property type="term" value="F:5-amino-6-(5-phosphoribosylamino)uracil reductase activity"/>
    <property type="evidence" value="ECO:0007669"/>
    <property type="project" value="InterPro"/>
</dbReference>
<dbReference type="GO" id="GO:0009231">
    <property type="term" value="P:riboflavin biosynthetic process"/>
    <property type="evidence" value="ECO:0007669"/>
    <property type="project" value="InterPro"/>
</dbReference>
<sequence length="179" mass="19725">MRKVIESTLVSLDGVIGDPITWINGYFGKQAQEVALAQLLVSDAMLMGRHTYEMFAATSGAGTSAYSARMTSIRKYVFSSTLERADWNNSVIIRSNVANAVSRLKQEDGQDLVFYGHGPLGQTLLEHHVLDELRLWIHPLLVGSGTLLFRQSEKTTLKLVATKTLEQGVVVLTYQPDAA</sequence>
<dbReference type="Proteomes" id="UP000322530">
    <property type="component" value="Unassembled WGS sequence"/>
</dbReference>
<evidence type="ECO:0000313" key="3">
    <source>
        <dbReference type="Proteomes" id="UP000322530"/>
    </source>
</evidence>
<feature type="domain" description="Bacterial bifunctional deaminase-reductase C-terminal" evidence="1">
    <location>
        <begin position="2"/>
        <end position="171"/>
    </location>
</feature>
<name>A0A5A5TKD0_9CHLR</name>
<dbReference type="InterPro" id="IPR050765">
    <property type="entry name" value="Riboflavin_Biosynth_HTPR"/>
</dbReference>
<evidence type="ECO:0000259" key="1">
    <source>
        <dbReference type="Pfam" id="PF01872"/>
    </source>
</evidence>
<dbReference type="InterPro" id="IPR002734">
    <property type="entry name" value="RibDG_C"/>
</dbReference>
<dbReference type="PANTHER" id="PTHR38011">
    <property type="entry name" value="DIHYDROFOLATE REDUCTASE FAMILY PROTEIN (AFU_ORTHOLOGUE AFUA_8G06820)"/>
    <property type="match status" value="1"/>
</dbReference>
<dbReference type="InterPro" id="IPR024072">
    <property type="entry name" value="DHFR-like_dom_sf"/>
</dbReference>
<evidence type="ECO:0000313" key="2">
    <source>
        <dbReference type="EMBL" id="GCF11688.1"/>
    </source>
</evidence>
<reference evidence="2 3" key="1">
    <citation type="submission" date="2019-01" db="EMBL/GenBank/DDBJ databases">
        <title>Draft genome sequence of Dictyobacter sp. Uno17.</title>
        <authorList>
            <person name="Wang C.M."/>
            <person name="Zheng Y."/>
            <person name="Sakai Y."/>
            <person name="Abe K."/>
            <person name="Yokota A."/>
            <person name="Yabe S."/>
        </authorList>
    </citation>
    <scope>NUCLEOTIDE SEQUENCE [LARGE SCALE GENOMIC DNA]</scope>
    <source>
        <strain evidence="2 3">Uno17</strain>
    </source>
</reference>